<evidence type="ECO:0000313" key="1">
    <source>
        <dbReference type="EMBL" id="OIP65217.1"/>
    </source>
</evidence>
<sequence length="106" mass="12041">MLIAGDEAQPFWDNEYVHNNSISTSDDNETQYSSLDAMVVAEEREYCVYPRSEDKPSPPRKMKKAGSVCRKLDCYETGSSAHSRIQAWFADKTSKYPMVIGPLRIT</sequence>
<organism evidence="1 2">
    <name type="scientific">Candidatus Nomurabacteria bacterium CG2_30_43_9</name>
    <dbReference type="NCBI Taxonomy" id="1805283"/>
    <lineage>
        <taxon>Bacteria</taxon>
        <taxon>Candidatus Nomuraibacteriota</taxon>
    </lineage>
</organism>
<dbReference type="AlphaFoldDB" id="A0A1J5FY60"/>
<name>A0A1J5FY60_9BACT</name>
<gene>
    <name evidence="1" type="ORF">AUK15_02290</name>
</gene>
<protein>
    <submittedName>
        <fullName evidence="1">Uncharacterized protein</fullName>
    </submittedName>
</protein>
<evidence type="ECO:0000313" key="2">
    <source>
        <dbReference type="Proteomes" id="UP000182059"/>
    </source>
</evidence>
<comment type="caution">
    <text evidence="1">The sequence shown here is derived from an EMBL/GenBank/DDBJ whole genome shotgun (WGS) entry which is preliminary data.</text>
</comment>
<reference evidence="1 2" key="1">
    <citation type="journal article" date="2016" name="Environ. Microbiol.">
        <title>Genomic resolution of a cold subsurface aquifer community provides metabolic insights for novel microbes adapted to high CO concentrations.</title>
        <authorList>
            <person name="Probst A.J."/>
            <person name="Castelle C.J."/>
            <person name="Singh A."/>
            <person name="Brown C.T."/>
            <person name="Anantharaman K."/>
            <person name="Sharon I."/>
            <person name="Hug L.A."/>
            <person name="Burstein D."/>
            <person name="Emerson J.B."/>
            <person name="Thomas B.C."/>
            <person name="Banfield J.F."/>
        </authorList>
    </citation>
    <scope>NUCLEOTIDE SEQUENCE [LARGE SCALE GENOMIC DNA]</scope>
    <source>
        <strain evidence="1">CG2_30_43_9</strain>
    </source>
</reference>
<accession>A0A1J5FY60</accession>
<dbReference type="Proteomes" id="UP000182059">
    <property type="component" value="Unassembled WGS sequence"/>
</dbReference>
<dbReference type="EMBL" id="MNYX01000054">
    <property type="protein sequence ID" value="OIP65217.1"/>
    <property type="molecule type" value="Genomic_DNA"/>
</dbReference>
<proteinExistence type="predicted"/>